<dbReference type="AlphaFoldDB" id="A0A2V1DFB8"/>
<sequence>MTEKDQKTQETLSTPTPPSENAPSYSDPPPTYTPPVPRTSTRSKVLDTLKKPFAPLLPTAAAEHKKQEEERPPALQEAIDRMEARKALTIRKMEEEGKDTSVLSGKRVDQVRNPLRLLGESGVVIQ</sequence>
<organism evidence="2 3">
    <name type="scientific">Periconia macrospinosa</name>
    <dbReference type="NCBI Taxonomy" id="97972"/>
    <lineage>
        <taxon>Eukaryota</taxon>
        <taxon>Fungi</taxon>
        <taxon>Dikarya</taxon>
        <taxon>Ascomycota</taxon>
        <taxon>Pezizomycotina</taxon>
        <taxon>Dothideomycetes</taxon>
        <taxon>Pleosporomycetidae</taxon>
        <taxon>Pleosporales</taxon>
        <taxon>Massarineae</taxon>
        <taxon>Periconiaceae</taxon>
        <taxon>Periconia</taxon>
    </lineage>
</organism>
<name>A0A2V1DFB8_9PLEO</name>
<feature type="compositionally biased region" description="Basic and acidic residues" evidence="1">
    <location>
        <begin position="62"/>
        <end position="74"/>
    </location>
</feature>
<evidence type="ECO:0000256" key="1">
    <source>
        <dbReference type="SAM" id="MobiDB-lite"/>
    </source>
</evidence>
<reference evidence="2 3" key="1">
    <citation type="journal article" date="2018" name="Sci. Rep.">
        <title>Comparative genomics provides insights into the lifestyle and reveals functional heterogeneity of dark septate endophytic fungi.</title>
        <authorList>
            <person name="Knapp D.G."/>
            <person name="Nemeth J.B."/>
            <person name="Barry K."/>
            <person name="Hainaut M."/>
            <person name="Henrissat B."/>
            <person name="Johnson J."/>
            <person name="Kuo A."/>
            <person name="Lim J.H.P."/>
            <person name="Lipzen A."/>
            <person name="Nolan M."/>
            <person name="Ohm R.A."/>
            <person name="Tamas L."/>
            <person name="Grigoriev I.V."/>
            <person name="Spatafora J.W."/>
            <person name="Nagy L.G."/>
            <person name="Kovacs G.M."/>
        </authorList>
    </citation>
    <scope>NUCLEOTIDE SEQUENCE [LARGE SCALE GENOMIC DNA]</scope>
    <source>
        <strain evidence="2 3">DSE2036</strain>
    </source>
</reference>
<evidence type="ECO:0000313" key="3">
    <source>
        <dbReference type="Proteomes" id="UP000244855"/>
    </source>
</evidence>
<keyword evidence="3" id="KW-1185">Reference proteome</keyword>
<accession>A0A2V1DFB8</accession>
<proteinExistence type="predicted"/>
<dbReference type="EMBL" id="KZ805454">
    <property type="protein sequence ID" value="PVH96792.1"/>
    <property type="molecule type" value="Genomic_DNA"/>
</dbReference>
<evidence type="ECO:0000313" key="2">
    <source>
        <dbReference type="EMBL" id="PVH96792.1"/>
    </source>
</evidence>
<gene>
    <name evidence="2" type="ORF">DM02DRAFT_658870</name>
</gene>
<dbReference type="Proteomes" id="UP000244855">
    <property type="component" value="Unassembled WGS sequence"/>
</dbReference>
<dbReference type="OrthoDB" id="3778676at2759"/>
<protein>
    <submittedName>
        <fullName evidence="2">Uncharacterized protein</fullName>
    </submittedName>
</protein>
<feature type="compositionally biased region" description="Pro residues" evidence="1">
    <location>
        <begin position="15"/>
        <end position="37"/>
    </location>
</feature>
<feature type="region of interest" description="Disordered" evidence="1">
    <location>
        <begin position="1"/>
        <end position="74"/>
    </location>
</feature>